<dbReference type="EMBL" id="FNUX01000018">
    <property type="protein sequence ID" value="SEF98830.1"/>
    <property type="molecule type" value="Genomic_DNA"/>
</dbReference>
<proteinExistence type="predicted"/>
<evidence type="ECO:0000313" key="4">
    <source>
        <dbReference type="EMBL" id="SEF98830.1"/>
    </source>
</evidence>
<evidence type="ECO:0000256" key="1">
    <source>
        <dbReference type="SAM" id="MobiDB-lite"/>
    </source>
</evidence>
<evidence type="ECO:0000256" key="2">
    <source>
        <dbReference type="SAM" id="Phobius"/>
    </source>
</evidence>
<dbReference type="RefSeq" id="WP_103966947.1">
    <property type="nucleotide sequence ID" value="NZ_FNUX01000018.1"/>
</dbReference>
<sequence length="298" mass="32872">MENRAHALIAGIFVILLSISVALVAMWFSGNSTKRTDYLVVTKESVSGLNPQSAVHYRGVNIGKVEKIQFDPDNPHQILIHIAVNENVILRKSVYAQLGYQGVTGLAYIQLNDDGVNNEILSDERIPMRRSLLDEVTGSGQDLLTNVNKLVLKMHHLLNEQNQSHISQILQNIDKATKNFDDIAGHLQPVLSSFTELTIESGTLVKRLDQLLGELNLTVAKANEKEGIFDSLSQSTQELATTIPELRKLSNSLLRNSSNLDKVLHQLEENPQSLIFGRSPSSPGPGETGFIPPTENKP</sequence>
<dbReference type="Gene3D" id="1.10.287.950">
    <property type="entry name" value="Methyl-accepting chemotaxis protein"/>
    <property type="match status" value="1"/>
</dbReference>
<dbReference type="InterPro" id="IPR003399">
    <property type="entry name" value="Mce/MlaD"/>
</dbReference>
<dbReference type="PANTHER" id="PTHR36698">
    <property type="entry name" value="BLL5892 PROTEIN"/>
    <property type="match status" value="1"/>
</dbReference>
<dbReference type="Proteomes" id="UP000236753">
    <property type="component" value="Unassembled WGS sequence"/>
</dbReference>
<gene>
    <name evidence="4" type="ORF">SAMN05216334_11860</name>
</gene>
<feature type="region of interest" description="Disordered" evidence="1">
    <location>
        <begin position="273"/>
        <end position="298"/>
    </location>
</feature>
<organism evidence="4 5">
    <name type="scientific">Nitrosomonas ureae</name>
    <dbReference type="NCBI Taxonomy" id="44577"/>
    <lineage>
        <taxon>Bacteria</taxon>
        <taxon>Pseudomonadati</taxon>
        <taxon>Pseudomonadota</taxon>
        <taxon>Betaproteobacteria</taxon>
        <taxon>Nitrosomonadales</taxon>
        <taxon>Nitrosomonadaceae</taxon>
        <taxon>Nitrosomonas</taxon>
    </lineage>
</organism>
<protein>
    <submittedName>
        <fullName evidence="4">Phospholipid/cholesterol/gamma-HCH transport system substrate-binding protein</fullName>
    </submittedName>
</protein>
<evidence type="ECO:0000313" key="5">
    <source>
        <dbReference type="Proteomes" id="UP000236753"/>
    </source>
</evidence>
<evidence type="ECO:0000259" key="3">
    <source>
        <dbReference type="Pfam" id="PF02470"/>
    </source>
</evidence>
<dbReference type="OrthoDB" id="5294672at2"/>
<keyword evidence="2" id="KW-1133">Transmembrane helix</keyword>
<keyword evidence="2" id="KW-0472">Membrane</keyword>
<dbReference type="Pfam" id="PF02470">
    <property type="entry name" value="MlaD"/>
    <property type="match status" value="1"/>
</dbReference>
<dbReference type="PANTHER" id="PTHR36698:SF2">
    <property type="entry name" value="MCE_MLAD DOMAIN-CONTAINING PROTEIN"/>
    <property type="match status" value="1"/>
</dbReference>
<reference evidence="4 5" key="1">
    <citation type="submission" date="2016-10" db="EMBL/GenBank/DDBJ databases">
        <authorList>
            <person name="de Groot N.N."/>
        </authorList>
    </citation>
    <scope>NUCLEOTIDE SEQUENCE [LARGE SCALE GENOMIC DNA]</scope>
    <source>
        <strain evidence="4 5">Nm13</strain>
    </source>
</reference>
<keyword evidence="2" id="KW-0812">Transmembrane</keyword>
<accession>A0A1H5WHL6</accession>
<feature type="domain" description="Mce/MlaD" evidence="3">
    <location>
        <begin position="38"/>
        <end position="112"/>
    </location>
</feature>
<feature type="transmembrane region" description="Helical" evidence="2">
    <location>
        <begin position="7"/>
        <end position="28"/>
    </location>
</feature>
<name>A0A1H5WHL6_9PROT</name>
<dbReference type="AlphaFoldDB" id="A0A1H5WHL6"/>